<dbReference type="AlphaFoldDB" id="A0AAV3YJ23"/>
<protein>
    <submittedName>
        <fullName evidence="1">Uncharacterized protein</fullName>
    </submittedName>
</protein>
<gene>
    <name evidence="1" type="ORF">PoB_000878400</name>
</gene>
<proteinExistence type="predicted"/>
<keyword evidence="2" id="KW-1185">Reference proteome</keyword>
<comment type="caution">
    <text evidence="1">The sequence shown here is derived from an EMBL/GenBank/DDBJ whole genome shotgun (WGS) entry which is preliminary data.</text>
</comment>
<reference evidence="1 2" key="1">
    <citation type="journal article" date="2021" name="Elife">
        <title>Chloroplast acquisition without the gene transfer in kleptoplastic sea slugs, Plakobranchus ocellatus.</title>
        <authorList>
            <person name="Maeda T."/>
            <person name="Takahashi S."/>
            <person name="Yoshida T."/>
            <person name="Shimamura S."/>
            <person name="Takaki Y."/>
            <person name="Nagai Y."/>
            <person name="Toyoda A."/>
            <person name="Suzuki Y."/>
            <person name="Arimoto A."/>
            <person name="Ishii H."/>
            <person name="Satoh N."/>
            <person name="Nishiyama T."/>
            <person name="Hasebe M."/>
            <person name="Maruyama T."/>
            <person name="Minagawa J."/>
            <person name="Obokata J."/>
            <person name="Shigenobu S."/>
        </authorList>
    </citation>
    <scope>NUCLEOTIDE SEQUENCE [LARGE SCALE GENOMIC DNA]</scope>
</reference>
<evidence type="ECO:0000313" key="1">
    <source>
        <dbReference type="EMBL" id="GFN82278.1"/>
    </source>
</evidence>
<name>A0AAV3YJ23_9GAST</name>
<dbReference type="Proteomes" id="UP000735302">
    <property type="component" value="Unassembled WGS sequence"/>
</dbReference>
<sequence length="68" mass="8148">MNPAKRRSRTRRHLKIRINVVVTPCEEHEMGLEFKRGRDDTVYPSIVESTLDTSEELREQRILKNQQR</sequence>
<organism evidence="1 2">
    <name type="scientific">Plakobranchus ocellatus</name>
    <dbReference type="NCBI Taxonomy" id="259542"/>
    <lineage>
        <taxon>Eukaryota</taxon>
        <taxon>Metazoa</taxon>
        <taxon>Spiralia</taxon>
        <taxon>Lophotrochozoa</taxon>
        <taxon>Mollusca</taxon>
        <taxon>Gastropoda</taxon>
        <taxon>Heterobranchia</taxon>
        <taxon>Euthyneura</taxon>
        <taxon>Panpulmonata</taxon>
        <taxon>Sacoglossa</taxon>
        <taxon>Placobranchoidea</taxon>
        <taxon>Plakobranchidae</taxon>
        <taxon>Plakobranchus</taxon>
    </lineage>
</organism>
<dbReference type="EMBL" id="BLXT01000976">
    <property type="protein sequence ID" value="GFN82278.1"/>
    <property type="molecule type" value="Genomic_DNA"/>
</dbReference>
<accession>A0AAV3YJ23</accession>
<evidence type="ECO:0000313" key="2">
    <source>
        <dbReference type="Proteomes" id="UP000735302"/>
    </source>
</evidence>